<dbReference type="PANTHER" id="PTHR37984:SF5">
    <property type="entry name" value="PROTEIN NYNRIN-LIKE"/>
    <property type="match status" value="1"/>
</dbReference>
<dbReference type="Gene3D" id="1.10.340.70">
    <property type="match status" value="1"/>
</dbReference>
<dbReference type="EC" id="2.7.7.49" evidence="1"/>
<evidence type="ECO:0000256" key="2">
    <source>
        <dbReference type="ARBA" id="ARBA00022670"/>
    </source>
</evidence>
<feature type="domain" description="Integrase catalytic" evidence="10">
    <location>
        <begin position="834"/>
        <end position="993"/>
    </location>
</feature>
<evidence type="ECO:0000256" key="3">
    <source>
        <dbReference type="ARBA" id="ARBA00022679"/>
    </source>
</evidence>
<reference evidence="11" key="1">
    <citation type="submission" date="2012-11" db="EMBL/GenBank/DDBJ databases">
        <authorList>
            <person name="Lucero-Rivera Y.E."/>
            <person name="Tovar-Ramirez D."/>
        </authorList>
    </citation>
    <scope>NUCLEOTIDE SEQUENCE</scope>
    <source>
        <tissue evidence="11">Salivary gland</tissue>
    </source>
</reference>
<dbReference type="CDD" id="cd01647">
    <property type="entry name" value="RT_LTR"/>
    <property type="match status" value="1"/>
</dbReference>
<dbReference type="InterPro" id="IPR050951">
    <property type="entry name" value="Retrovirus_Pol_polyprotein"/>
</dbReference>
<dbReference type="InterPro" id="IPR001584">
    <property type="entry name" value="Integrase_cat-core"/>
</dbReference>
<keyword evidence="2" id="KW-0645">Protease</keyword>
<keyword evidence="8" id="KW-0695">RNA-directed DNA polymerase</keyword>
<dbReference type="GO" id="GO:0003964">
    <property type="term" value="F:RNA-directed DNA polymerase activity"/>
    <property type="evidence" value="ECO:0007669"/>
    <property type="project" value="UniProtKB-KW"/>
</dbReference>
<dbReference type="InterPro" id="IPR041588">
    <property type="entry name" value="Integrase_H2C2"/>
</dbReference>
<dbReference type="CDD" id="cd09274">
    <property type="entry name" value="RNase_HI_RT_Ty3"/>
    <property type="match status" value="1"/>
</dbReference>
<organism evidence="11">
    <name type="scientific">Rhipicephalus pulchellus</name>
    <name type="common">Yellow backed tick</name>
    <name type="synonym">Dermacentor pulchellus</name>
    <dbReference type="NCBI Taxonomy" id="72859"/>
    <lineage>
        <taxon>Eukaryota</taxon>
        <taxon>Metazoa</taxon>
        <taxon>Ecdysozoa</taxon>
        <taxon>Arthropoda</taxon>
        <taxon>Chelicerata</taxon>
        <taxon>Arachnida</taxon>
        <taxon>Acari</taxon>
        <taxon>Parasitiformes</taxon>
        <taxon>Ixodida</taxon>
        <taxon>Ixodoidea</taxon>
        <taxon>Ixodidae</taxon>
        <taxon>Rhipicephalinae</taxon>
        <taxon>Rhipicephalus</taxon>
        <taxon>Rhipicephalus</taxon>
    </lineage>
</organism>
<dbReference type="Gene3D" id="3.30.420.10">
    <property type="entry name" value="Ribonuclease H-like superfamily/Ribonuclease H"/>
    <property type="match status" value="1"/>
</dbReference>
<dbReference type="InterPro" id="IPR012337">
    <property type="entry name" value="RNaseH-like_sf"/>
</dbReference>
<dbReference type="Pfam" id="PF00078">
    <property type="entry name" value="RVT_1"/>
    <property type="match status" value="1"/>
</dbReference>
<dbReference type="Gene3D" id="2.40.70.10">
    <property type="entry name" value="Acid Proteases"/>
    <property type="match status" value="1"/>
</dbReference>
<accession>L7MBZ6</accession>
<dbReference type="SUPFAM" id="SSF56672">
    <property type="entry name" value="DNA/RNA polymerases"/>
    <property type="match status" value="1"/>
</dbReference>
<reference evidence="11" key="2">
    <citation type="journal article" date="2015" name="J. Proteomics">
        <title>Sexual differences in the sialomes of the zebra tick, Rhipicephalus pulchellus.</title>
        <authorList>
            <person name="Tan A.W."/>
            <person name="Francischetti I.M."/>
            <person name="Slovak M."/>
            <person name="Kini R.M."/>
            <person name="Ribeiro J.M."/>
        </authorList>
    </citation>
    <scope>NUCLEOTIDE SEQUENCE</scope>
    <source>
        <tissue evidence="11">Salivary gland</tissue>
    </source>
</reference>
<feature type="non-terminal residue" evidence="11">
    <location>
        <position position="1116"/>
    </location>
</feature>
<dbReference type="Pfam" id="PF17917">
    <property type="entry name" value="RT_RNaseH"/>
    <property type="match status" value="1"/>
</dbReference>
<evidence type="ECO:0000256" key="5">
    <source>
        <dbReference type="ARBA" id="ARBA00022722"/>
    </source>
</evidence>
<evidence type="ECO:0000313" key="11">
    <source>
        <dbReference type="EMBL" id="JAA61372.1"/>
    </source>
</evidence>
<keyword evidence="7" id="KW-0378">Hydrolase</keyword>
<dbReference type="PROSITE" id="PS50994">
    <property type="entry name" value="INTEGRASE"/>
    <property type="match status" value="1"/>
</dbReference>
<dbReference type="GO" id="GO:0003676">
    <property type="term" value="F:nucleic acid binding"/>
    <property type="evidence" value="ECO:0007669"/>
    <property type="project" value="InterPro"/>
</dbReference>
<dbReference type="CDD" id="cd00303">
    <property type="entry name" value="retropepsin_like"/>
    <property type="match status" value="1"/>
</dbReference>
<evidence type="ECO:0000256" key="8">
    <source>
        <dbReference type="ARBA" id="ARBA00022918"/>
    </source>
</evidence>
<dbReference type="Gene3D" id="3.10.10.10">
    <property type="entry name" value="HIV Type 1 Reverse Transcriptase, subunit A, domain 1"/>
    <property type="match status" value="1"/>
</dbReference>
<dbReference type="AlphaFoldDB" id="L7MBZ6"/>
<dbReference type="FunFam" id="1.10.340.70:FF:000001">
    <property type="entry name" value="Retrovirus-related Pol polyprotein from transposon gypsy-like Protein"/>
    <property type="match status" value="1"/>
</dbReference>
<dbReference type="GO" id="GO:0042575">
    <property type="term" value="C:DNA polymerase complex"/>
    <property type="evidence" value="ECO:0007669"/>
    <property type="project" value="UniProtKB-ARBA"/>
</dbReference>
<dbReference type="PROSITE" id="PS50878">
    <property type="entry name" value="RT_POL"/>
    <property type="match status" value="1"/>
</dbReference>
<dbReference type="InterPro" id="IPR021109">
    <property type="entry name" value="Peptidase_aspartic_dom_sf"/>
</dbReference>
<dbReference type="InterPro" id="IPR043128">
    <property type="entry name" value="Rev_trsase/Diguanyl_cyclase"/>
</dbReference>
<dbReference type="FunFam" id="3.10.10.10:FF:000002">
    <property type="entry name" value="Retrovirus-related Pol polyprotein from transposon 17.6-like protein"/>
    <property type="match status" value="1"/>
</dbReference>
<dbReference type="SUPFAM" id="SSF53098">
    <property type="entry name" value="Ribonuclease H-like"/>
    <property type="match status" value="1"/>
</dbReference>
<keyword evidence="5" id="KW-0540">Nuclease</keyword>
<dbReference type="Pfam" id="PF17921">
    <property type="entry name" value="Integrase_H2C2"/>
    <property type="match status" value="1"/>
</dbReference>
<dbReference type="Pfam" id="PF00665">
    <property type="entry name" value="rve"/>
    <property type="match status" value="1"/>
</dbReference>
<dbReference type="EMBL" id="GACK01003662">
    <property type="protein sequence ID" value="JAA61372.1"/>
    <property type="molecule type" value="mRNA"/>
</dbReference>
<evidence type="ECO:0000259" key="9">
    <source>
        <dbReference type="PROSITE" id="PS50878"/>
    </source>
</evidence>
<dbReference type="InterPro" id="IPR000477">
    <property type="entry name" value="RT_dom"/>
</dbReference>
<evidence type="ECO:0000259" key="10">
    <source>
        <dbReference type="PROSITE" id="PS50994"/>
    </source>
</evidence>
<keyword evidence="6" id="KW-0255">Endonuclease</keyword>
<dbReference type="InterPro" id="IPR036397">
    <property type="entry name" value="RNaseH_sf"/>
</dbReference>
<proteinExistence type="evidence at transcript level"/>
<evidence type="ECO:0000256" key="1">
    <source>
        <dbReference type="ARBA" id="ARBA00012493"/>
    </source>
</evidence>
<feature type="non-terminal residue" evidence="11">
    <location>
        <position position="1"/>
    </location>
</feature>
<dbReference type="GO" id="GO:0004519">
    <property type="term" value="F:endonuclease activity"/>
    <property type="evidence" value="ECO:0007669"/>
    <property type="project" value="UniProtKB-KW"/>
</dbReference>
<dbReference type="FunFam" id="3.30.70.270:FF:000020">
    <property type="entry name" value="Transposon Tf2-6 polyprotein-like Protein"/>
    <property type="match status" value="1"/>
</dbReference>
<dbReference type="GO" id="GO:0006508">
    <property type="term" value="P:proteolysis"/>
    <property type="evidence" value="ECO:0007669"/>
    <property type="project" value="UniProtKB-KW"/>
</dbReference>
<protein>
    <recommendedName>
        <fullName evidence="1">RNA-directed DNA polymerase</fullName>
        <ecNumber evidence="1">2.7.7.49</ecNumber>
    </recommendedName>
</protein>
<keyword evidence="3" id="KW-0808">Transferase</keyword>
<feature type="domain" description="Reverse transcriptase" evidence="9">
    <location>
        <begin position="293"/>
        <end position="472"/>
    </location>
</feature>
<dbReference type="PANTHER" id="PTHR37984">
    <property type="entry name" value="PROTEIN CBG26694"/>
    <property type="match status" value="1"/>
</dbReference>
<evidence type="ECO:0000256" key="6">
    <source>
        <dbReference type="ARBA" id="ARBA00022759"/>
    </source>
</evidence>
<evidence type="ECO:0000256" key="4">
    <source>
        <dbReference type="ARBA" id="ARBA00022695"/>
    </source>
</evidence>
<dbReference type="GO" id="GO:0015074">
    <property type="term" value="P:DNA integration"/>
    <property type="evidence" value="ECO:0007669"/>
    <property type="project" value="InterPro"/>
</dbReference>
<dbReference type="InterPro" id="IPR054465">
    <property type="entry name" value="Integrase_p58-like_C"/>
</dbReference>
<dbReference type="Gene3D" id="3.30.70.270">
    <property type="match status" value="2"/>
</dbReference>
<dbReference type="Pfam" id="PF22938">
    <property type="entry name" value="Integrase_p58_C"/>
    <property type="match status" value="1"/>
</dbReference>
<dbReference type="FunFam" id="3.30.420.10:FF:000032">
    <property type="entry name" value="Retrovirus-related Pol polyprotein from transposon 297-like Protein"/>
    <property type="match status" value="1"/>
</dbReference>
<name>L7MBZ6_RHIPC</name>
<sequence>SLVFKRELRRKVMFRWDHDGMFFGVGGESLSPVGMCTVDVSLGGRLFTTEFVIISRCTHNVILGIDFLKQCGATVNCRTGEFSVTDNLPSELLEGSDPVHESTFAVCEDTTVPALSVVSVPVTCSSLTTATFDATVDPIYSSCAKKNIVIPHCLVPVENGQSALWAVNYSTEPAILPDGMKLATFRADVLSTVASLTDGDAPGEAVNIRPADSRLLGMVNTSLSARECRTLVDVLSRHLSVFDFAQEDKTLPIPDSRTRHKINTGTAHPIRQKPYRVSPAERKIIDGQVREMLERGVIQESCSPWAAPVILVKKKDGTWRFCVDYRHLNAFTKKDVYPLPRIDDAIDCLHSASYFSSVDLRSGYWQIPMDPVDKEKTAFVTPDGLYEFNVMPFGLCNAPATFERFMDTILRSLKWEICMCYLDDVVIFGRTFSEHNQRLDLVLDCIRNAGLVLNSKKCHFGERQALVLGHLVDKDGIRPDPQKTMAVKEFQPPRSVKELRSFLGLCSYFRRFINRFSDVAHPLTCLLRKDAPFHWTDECDASFRQLKCLLTSQPILRHFDPSAPTEVHTDASGVGVGAVLVQRIGDKEHVIAYASRSLSKPERNYTVTEQECLAVIFAVQRFRSYLYGRHFTVVTDHHSLCWLVSLRDPSGRLARWALRLQEYDFTVSYKTGRRHADADCLSRLPLKSMDCDAEYFDHYLSSLDPAFPDADAFKAEQMKDPKLQPYFSAAPNSKIARRFRVRNGILYKKNYTATGPFLLLVVPESLRSSVLRAMHDDPTSGHLGSARTLHRAKERFYWARMRQTTEQYVASCTRCQRHKHPTKVPAGQLQPVPPACSPFEQVGIDLLGPFPRSSAGNRWIVVCIDYLTRYCETAAIPSATAADVSLFLLRSVILRHGPPRVIISDRGRQFTADVVKELLRLCDATSRHSTPYHPQTNGLTERANRTLTNMISMYVASNHRKWDEILPFVTYAFNTARHETTCYSPFFLLYARPPRYTLDTILPLTTADNLSVAETLCPAEEARRLARIRTLASQTTSKARYGSKHRPVSYAPGDCVWLWTPLRKRGLCTKFLAHYAGPFVIIDRLSEVNYTIARLTPNGRRSARTQVTHVARLKPC</sequence>
<dbReference type="FunFam" id="3.10.20.370:FF:000001">
    <property type="entry name" value="Retrovirus-related Pol polyprotein from transposon 17.6-like protein"/>
    <property type="match status" value="1"/>
</dbReference>
<dbReference type="InterPro" id="IPR041373">
    <property type="entry name" value="RT_RNaseH"/>
</dbReference>
<evidence type="ECO:0000256" key="7">
    <source>
        <dbReference type="ARBA" id="ARBA00022801"/>
    </source>
</evidence>
<dbReference type="FunFam" id="3.10.10.10:FF:000007">
    <property type="entry name" value="Retrovirus-related Pol polyprotein from transposon 17.6-like Protein"/>
    <property type="match status" value="1"/>
</dbReference>
<dbReference type="GO" id="GO:0008233">
    <property type="term" value="F:peptidase activity"/>
    <property type="evidence" value="ECO:0007669"/>
    <property type="project" value="UniProtKB-KW"/>
</dbReference>
<dbReference type="InterPro" id="IPR043502">
    <property type="entry name" value="DNA/RNA_pol_sf"/>
</dbReference>
<keyword evidence="4" id="KW-0548">Nucleotidyltransferase</keyword>